<keyword evidence="1" id="KW-1133">Transmembrane helix</keyword>
<keyword evidence="3" id="KW-1185">Reference proteome</keyword>
<keyword evidence="1" id="KW-0472">Membrane</keyword>
<keyword evidence="1" id="KW-0812">Transmembrane</keyword>
<organism evidence="2 3">
    <name type="scientific">Armillaria novae-zelandiae</name>
    <dbReference type="NCBI Taxonomy" id="153914"/>
    <lineage>
        <taxon>Eukaryota</taxon>
        <taxon>Fungi</taxon>
        <taxon>Dikarya</taxon>
        <taxon>Basidiomycota</taxon>
        <taxon>Agaricomycotina</taxon>
        <taxon>Agaricomycetes</taxon>
        <taxon>Agaricomycetidae</taxon>
        <taxon>Agaricales</taxon>
        <taxon>Marasmiineae</taxon>
        <taxon>Physalacriaceae</taxon>
        <taxon>Armillaria</taxon>
    </lineage>
</organism>
<name>A0AA39UNI9_9AGAR</name>
<dbReference type="AlphaFoldDB" id="A0AA39UNI9"/>
<dbReference type="EMBL" id="JAUEPR010000004">
    <property type="protein sequence ID" value="KAK0486045.1"/>
    <property type="molecule type" value="Genomic_DNA"/>
</dbReference>
<evidence type="ECO:0000256" key="1">
    <source>
        <dbReference type="SAM" id="Phobius"/>
    </source>
</evidence>
<dbReference type="Proteomes" id="UP001175227">
    <property type="component" value="Unassembled WGS sequence"/>
</dbReference>
<evidence type="ECO:0000313" key="2">
    <source>
        <dbReference type="EMBL" id="KAK0486045.1"/>
    </source>
</evidence>
<protein>
    <submittedName>
        <fullName evidence="2">Uncharacterized protein</fullName>
    </submittedName>
</protein>
<reference evidence="2" key="1">
    <citation type="submission" date="2023-06" db="EMBL/GenBank/DDBJ databases">
        <authorList>
            <consortium name="Lawrence Berkeley National Laboratory"/>
            <person name="Ahrendt S."/>
            <person name="Sahu N."/>
            <person name="Indic B."/>
            <person name="Wong-Bajracharya J."/>
            <person name="Merenyi Z."/>
            <person name="Ke H.-M."/>
            <person name="Monk M."/>
            <person name="Kocsube S."/>
            <person name="Drula E."/>
            <person name="Lipzen A."/>
            <person name="Balint B."/>
            <person name="Henrissat B."/>
            <person name="Andreopoulos B."/>
            <person name="Martin F.M."/>
            <person name="Harder C.B."/>
            <person name="Rigling D."/>
            <person name="Ford K.L."/>
            <person name="Foster G.D."/>
            <person name="Pangilinan J."/>
            <person name="Papanicolaou A."/>
            <person name="Barry K."/>
            <person name="LaButti K."/>
            <person name="Viragh M."/>
            <person name="Koriabine M."/>
            <person name="Yan M."/>
            <person name="Riley R."/>
            <person name="Champramary S."/>
            <person name="Plett K.L."/>
            <person name="Tsai I.J."/>
            <person name="Slot J."/>
            <person name="Sipos G."/>
            <person name="Plett J."/>
            <person name="Nagy L.G."/>
            <person name="Grigoriev I.V."/>
        </authorList>
    </citation>
    <scope>NUCLEOTIDE SEQUENCE</scope>
    <source>
        <strain evidence="2">ICMP 16352</strain>
    </source>
</reference>
<accession>A0AA39UNI9</accession>
<feature type="transmembrane region" description="Helical" evidence="1">
    <location>
        <begin position="51"/>
        <end position="71"/>
    </location>
</feature>
<evidence type="ECO:0000313" key="3">
    <source>
        <dbReference type="Proteomes" id="UP001175227"/>
    </source>
</evidence>
<comment type="caution">
    <text evidence="2">The sequence shown here is derived from an EMBL/GenBank/DDBJ whole genome shotgun (WGS) entry which is preliminary data.</text>
</comment>
<sequence>MLAFRLHLLSTDAFRWLKSSHKYEYLNFHDFLHVDSLLHVFSTQYCFENRYALLSLLLVLCLLLFVSVSFISQRHSRTVVIPTRNRLQPIKNTVNCKEQAMEISLTALIGNIKSGDIEMRNPRADLSAIFRERLKVYGWTIGLNVEPMWSAKTVTWLLKGHSLYSKARIFNFLFKAPAPLLLIQCITSFIKSLAVGSTATIEFTIHFILCSLPLHTPTPTPRLFHRIESIVNISKRYADALSSSAERLVKDRADRIAFIDQYGPGYAALLDVGHVTRWIVELQK</sequence>
<proteinExistence type="predicted"/>
<gene>
    <name evidence="2" type="ORF">IW261DRAFT_1453457</name>
</gene>